<evidence type="ECO:0000259" key="1">
    <source>
        <dbReference type="Pfam" id="PF06985"/>
    </source>
</evidence>
<reference evidence="2 3" key="1">
    <citation type="journal article" date="2024" name="IMA Fungus">
        <title>IMA Genome - F19 : A genome assembly and annotation guide to empower mycologists, including annotated draft genome sequences of Ceratocystis pirilliformis, Diaporthe australafricana, Fusarium ophioides, Paecilomyces lecythidis, and Sporothrix stenoceras.</title>
        <authorList>
            <person name="Aylward J."/>
            <person name="Wilson A.M."/>
            <person name="Visagie C.M."/>
            <person name="Spraker J."/>
            <person name="Barnes I."/>
            <person name="Buitendag C."/>
            <person name="Ceriani C."/>
            <person name="Del Mar Angel L."/>
            <person name="du Plessis D."/>
            <person name="Fuchs T."/>
            <person name="Gasser K."/>
            <person name="Kramer D."/>
            <person name="Li W."/>
            <person name="Munsamy K."/>
            <person name="Piso A."/>
            <person name="Price J.L."/>
            <person name="Sonnekus B."/>
            <person name="Thomas C."/>
            <person name="van der Nest A."/>
            <person name="van Dijk A."/>
            <person name="van Heerden A."/>
            <person name="van Vuuren N."/>
            <person name="Yilmaz N."/>
            <person name="Duong T.A."/>
            <person name="van der Merwe N.A."/>
            <person name="Wingfield M.J."/>
            <person name="Wingfield B.D."/>
        </authorList>
    </citation>
    <scope>NUCLEOTIDE SEQUENCE [LARGE SCALE GENOMIC DNA]</scope>
    <source>
        <strain evidence="2 3">CMW 18300</strain>
    </source>
</reference>
<dbReference type="PANTHER" id="PTHR24148:SF64">
    <property type="entry name" value="HETEROKARYON INCOMPATIBILITY DOMAIN-CONTAINING PROTEIN"/>
    <property type="match status" value="1"/>
</dbReference>
<dbReference type="EMBL" id="JAWRVE010000021">
    <property type="protein sequence ID" value="KAL1874859.1"/>
    <property type="molecule type" value="Genomic_DNA"/>
</dbReference>
<gene>
    <name evidence="2" type="ORF">Daus18300_003400</name>
</gene>
<dbReference type="Pfam" id="PF26639">
    <property type="entry name" value="Het-6_barrel"/>
    <property type="match status" value="1"/>
</dbReference>
<sequence>MSYSNNNEATVLALDPETCDVSYRALETEHTVRFLRACRRDTDGAIAIELQHFGLLERSCPSFYAVSYVWGEREFHAEPIIVDGRACRALKSLYPILGLMCDHPNLKHQEWFWIDYLCINQGDGKDDRLERAHQVTLMGDLFRSADQTIVWLGNGGPETSGAAEALDYLSSWPWPPGITEDQISRLRNSVTESQWRAMSHWMLRPWWTRVWTLQEFLLPESLTFYLGNESITKESWDHAISNVYTYDAIECLGKESFGNQWARRRLMQHYECESTHHKMGLVAMMAYVGYYKATDDRDRIYALLGVCKDLDRKVVGTPDYNSSVGEVYTRLVESFIQLHRSLDIICFAPLFNGPRSPSDTEPPLPSWVPDWRCWSDRVSRPVPSMVSEPGRYHIGSFPPPPFMSNDNVTYSASGGQIPQFLISPDRLRLICKGIAIGAVDGLVPVHQPGPVEGTEAHQQLVQSTSDINTKHPKKVSSSSGVPTQPSSDCFLEAVIRCLTVDRAGRYLTSHARLSSYIDEFQNAVSDSSEGLKPLQQPQERVVNWFLAGQALLVRGATLKTHHLAATTVQKTFRDPGKHTLWRASETTVGERPWDCRLVVTDDGFVAMAPRESRKGDVIYVLIGCSVPVVLRRVDSSTDAPFLVVGECFLPDFMNGKAFSIEKEIQDLVLV</sequence>
<feature type="domain" description="Heterokaryon incompatibility" evidence="1">
    <location>
        <begin position="64"/>
        <end position="215"/>
    </location>
</feature>
<organism evidence="2 3">
    <name type="scientific">Diaporthe australafricana</name>
    <dbReference type="NCBI Taxonomy" id="127596"/>
    <lineage>
        <taxon>Eukaryota</taxon>
        <taxon>Fungi</taxon>
        <taxon>Dikarya</taxon>
        <taxon>Ascomycota</taxon>
        <taxon>Pezizomycotina</taxon>
        <taxon>Sordariomycetes</taxon>
        <taxon>Sordariomycetidae</taxon>
        <taxon>Diaporthales</taxon>
        <taxon>Diaporthaceae</taxon>
        <taxon>Diaporthe</taxon>
    </lineage>
</organism>
<proteinExistence type="predicted"/>
<dbReference type="InterPro" id="IPR010730">
    <property type="entry name" value="HET"/>
</dbReference>
<keyword evidence="3" id="KW-1185">Reference proteome</keyword>
<dbReference type="PANTHER" id="PTHR24148">
    <property type="entry name" value="ANKYRIN REPEAT DOMAIN-CONTAINING PROTEIN 39 HOMOLOG-RELATED"/>
    <property type="match status" value="1"/>
</dbReference>
<name>A0ABR3XGT4_9PEZI</name>
<dbReference type="Proteomes" id="UP001583177">
    <property type="component" value="Unassembled WGS sequence"/>
</dbReference>
<accession>A0ABR3XGT4</accession>
<evidence type="ECO:0000313" key="2">
    <source>
        <dbReference type="EMBL" id="KAL1874859.1"/>
    </source>
</evidence>
<comment type="caution">
    <text evidence="2">The sequence shown here is derived from an EMBL/GenBank/DDBJ whole genome shotgun (WGS) entry which is preliminary data.</text>
</comment>
<protein>
    <recommendedName>
        <fullName evidence="1">Heterokaryon incompatibility domain-containing protein</fullName>
    </recommendedName>
</protein>
<dbReference type="Pfam" id="PF06985">
    <property type="entry name" value="HET"/>
    <property type="match status" value="1"/>
</dbReference>
<evidence type="ECO:0000313" key="3">
    <source>
        <dbReference type="Proteomes" id="UP001583177"/>
    </source>
</evidence>
<dbReference type="InterPro" id="IPR052895">
    <property type="entry name" value="HetReg/Transcr_Mod"/>
</dbReference>